<dbReference type="EMBL" id="JBHUEO010000113">
    <property type="protein sequence ID" value="MFD1708606.1"/>
    <property type="molecule type" value="Genomic_DNA"/>
</dbReference>
<dbReference type="RefSeq" id="WP_380776061.1">
    <property type="nucleotide sequence ID" value="NZ_JBHUEO010000113.1"/>
</dbReference>
<name>A0ABW4KMX5_9BACI</name>
<gene>
    <name evidence="1" type="ORF">ACFSCZ_18190</name>
</gene>
<evidence type="ECO:0000313" key="2">
    <source>
        <dbReference type="Proteomes" id="UP001597301"/>
    </source>
</evidence>
<comment type="caution">
    <text evidence="1">The sequence shown here is derived from an EMBL/GenBank/DDBJ whole genome shotgun (WGS) entry which is preliminary data.</text>
</comment>
<proteinExistence type="predicted"/>
<organism evidence="1 2">
    <name type="scientific">Siminovitchia sediminis</name>
    <dbReference type="NCBI Taxonomy" id="1274353"/>
    <lineage>
        <taxon>Bacteria</taxon>
        <taxon>Bacillati</taxon>
        <taxon>Bacillota</taxon>
        <taxon>Bacilli</taxon>
        <taxon>Bacillales</taxon>
        <taxon>Bacillaceae</taxon>
        <taxon>Siminovitchia</taxon>
    </lineage>
</organism>
<sequence length="80" mass="8969">MKVEFVQSAAIPDISKFQPDDSRPKLDQYTHPPVQMVRACVPRTGATTLSDQEIALAYQLNQKATAKNLQEPLWSARTLN</sequence>
<keyword evidence="2" id="KW-1185">Reference proteome</keyword>
<dbReference type="Proteomes" id="UP001597301">
    <property type="component" value="Unassembled WGS sequence"/>
</dbReference>
<reference evidence="2" key="1">
    <citation type="journal article" date="2019" name="Int. J. Syst. Evol. Microbiol.">
        <title>The Global Catalogue of Microorganisms (GCM) 10K type strain sequencing project: providing services to taxonomists for standard genome sequencing and annotation.</title>
        <authorList>
            <consortium name="The Broad Institute Genomics Platform"/>
            <consortium name="The Broad Institute Genome Sequencing Center for Infectious Disease"/>
            <person name="Wu L."/>
            <person name="Ma J."/>
        </authorList>
    </citation>
    <scope>NUCLEOTIDE SEQUENCE [LARGE SCALE GENOMIC DNA]</scope>
    <source>
        <strain evidence="2">CGMCC 1.12295</strain>
    </source>
</reference>
<evidence type="ECO:0000313" key="1">
    <source>
        <dbReference type="EMBL" id="MFD1708606.1"/>
    </source>
</evidence>
<protein>
    <submittedName>
        <fullName evidence="1">Uncharacterized protein</fullName>
    </submittedName>
</protein>
<accession>A0ABW4KMX5</accession>